<dbReference type="EMBL" id="CP036402">
    <property type="protein sequence ID" value="QBI21974.1"/>
    <property type="molecule type" value="Genomic_DNA"/>
</dbReference>
<dbReference type="OrthoDB" id="3763081at2"/>
<keyword evidence="3" id="KW-1185">Reference proteome</keyword>
<dbReference type="AlphaFoldDB" id="A0A411YL83"/>
<organism evidence="2 3">
    <name type="scientific">Egibacter rhizosphaerae</name>
    <dbReference type="NCBI Taxonomy" id="1670831"/>
    <lineage>
        <taxon>Bacteria</taxon>
        <taxon>Bacillati</taxon>
        <taxon>Actinomycetota</taxon>
        <taxon>Nitriliruptoria</taxon>
        <taxon>Egibacterales</taxon>
        <taxon>Egibacteraceae</taxon>
        <taxon>Egibacter</taxon>
    </lineage>
</organism>
<accession>A0A411YL83</accession>
<dbReference type="SUPFAM" id="SSF51735">
    <property type="entry name" value="NAD(P)-binding Rossmann-fold domains"/>
    <property type="match status" value="1"/>
</dbReference>
<dbReference type="Pfam" id="PF13460">
    <property type="entry name" value="NAD_binding_10"/>
    <property type="match status" value="1"/>
</dbReference>
<reference evidence="2 3" key="1">
    <citation type="submission" date="2019-01" db="EMBL/GenBank/DDBJ databases">
        <title>Egibacter rhizosphaerae EGI 80759T.</title>
        <authorList>
            <person name="Chen D.-D."/>
            <person name="Tian Y."/>
            <person name="Jiao J.-Y."/>
            <person name="Zhang X.-T."/>
            <person name="Zhang Y.-G."/>
            <person name="Zhang Y."/>
            <person name="Xiao M."/>
            <person name="Shu W.-S."/>
            <person name="Li W.-J."/>
        </authorList>
    </citation>
    <scope>NUCLEOTIDE SEQUENCE [LARGE SCALE GENOMIC DNA]</scope>
    <source>
        <strain evidence="2 3">EGI 80759</strain>
    </source>
</reference>
<dbReference type="KEGG" id="erz:ER308_08640"/>
<protein>
    <recommendedName>
        <fullName evidence="1">NAD(P)-binding domain-containing protein</fullName>
    </recommendedName>
</protein>
<feature type="domain" description="NAD(P)-binding" evidence="1">
    <location>
        <begin position="2"/>
        <end position="70"/>
    </location>
</feature>
<dbReference type="Proteomes" id="UP000291469">
    <property type="component" value="Chromosome"/>
</dbReference>
<evidence type="ECO:0000313" key="3">
    <source>
        <dbReference type="Proteomes" id="UP000291469"/>
    </source>
</evidence>
<dbReference type="InterPro" id="IPR036291">
    <property type="entry name" value="NAD(P)-bd_dom_sf"/>
</dbReference>
<proteinExistence type="predicted"/>
<dbReference type="RefSeq" id="WP_131156963.1">
    <property type="nucleotide sequence ID" value="NZ_CP036402.1"/>
</dbReference>
<sequence>MRVVAADATDRAPLERALGAHDAVLSALGPTRRNEQVCARSARALVEAMSAVGPRRLVVLSAAPCCAVAPGSRWCRA</sequence>
<name>A0A411YL83_9ACTN</name>
<dbReference type="Gene3D" id="3.40.50.720">
    <property type="entry name" value="NAD(P)-binding Rossmann-like Domain"/>
    <property type="match status" value="1"/>
</dbReference>
<evidence type="ECO:0000259" key="1">
    <source>
        <dbReference type="Pfam" id="PF13460"/>
    </source>
</evidence>
<gene>
    <name evidence="2" type="ORF">ER308_08640</name>
</gene>
<dbReference type="InterPro" id="IPR016040">
    <property type="entry name" value="NAD(P)-bd_dom"/>
</dbReference>
<evidence type="ECO:0000313" key="2">
    <source>
        <dbReference type="EMBL" id="QBI21974.1"/>
    </source>
</evidence>